<protein>
    <submittedName>
        <fullName evidence="2">Glycosyltransferase involved in cell wall biosynthesis</fullName>
    </submittedName>
</protein>
<organism evidence="2 3">
    <name type="scientific">Parasphingopyxis lamellibrachiae</name>
    <dbReference type="NCBI Taxonomy" id="680125"/>
    <lineage>
        <taxon>Bacteria</taxon>
        <taxon>Pseudomonadati</taxon>
        <taxon>Pseudomonadota</taxon>
        <taxon>Alphaproteobacteria</taxon>
        <taxon>Sphingomonadales</taxon>
        <taxon>Sphingomonadaceae</taxon>
        <taxon>Parasphingopyxis</taxon>
    </lineage>
</organism>
<dbReference type="Proteomes" id="UP000256310">
    <property type="component" value="Unassembled WGS sequence"/>
</dbReference>
<dbReference type="EMBL" id="QRDP01000004">
    <property type="protein sequence ID" value="RED16029.1"/>
    <property type="molecule type" value="Genomic_DNA"/>
</dbReference>
<keyword evidence="3" id="KW-1185">Reference proteome</keyword>
<comment type="caution">
    <text evidence="2">The sequence shown here is derived from an EMBL/GenBank/DDBJ whole genome shotgun (WGS) entry which is preliminary data.</text>
</comment>
<dbReference type="InterPro" id="IPR001296">
    <property type="entry name" value="Glyco_trans_1"/>
</dbReference>
<accession>A0A3D9FE11</accession>
<dbReference type="GO" id="GO:0016740">
    <property type="term" value="F:transferase activity"/>
    <property type="evidence" value="ECO:0007669"/>
    <property type="project" value="UniProtKB-KW"/>
</dbReference>
<feature type="domain" description="Glycosyl transferase family 1" evidence="1">
    <location>
        <begin position="367"/>
        <end position="476"/>
    </location>
</feature>
<gene>
    <name evidence="2" type="ORF">DFR46_1039</name>
</gene>
<keyword evidence="2" id="KW-0808">Transferase</keyword>
<dbReference type="RefSeq" id="WP_147297622.1">
    <property type="nucleotide sequence ID" value="NZ_QRDP01000004.1"/>
</dbReference>
<reference evidence="2 3" key="1">
    <citation type="submission" date="2018-07" db="EMBL/GenBank/DDBJ databases">
        <title>Genomic Encyclopedia of Type Strains, Phase IV (KMG-IV): sequencing the most valuable type-strain genomes for metagenomic binning, comparative biology and taxonomic classification.</title>
        <authorList>
            <person name="Goeker M."/>
        </authorList>
    </citation>
    <scope>NUCLEOTIDE SEQUENCE [LARGE SCALE GENOMIC DNA]</scope>
    <source>
        <strain evidence="2 3">DSM 26725</strain>
    </source>
</reference>
<sequence length="534" mass="56263">MLALTTEKRLLEYRVINAHRTLAHGLGRALIEARSLKGLLALPGRIRRLSMKQRAKRRERVPNSFTDDVASILRLVDPAFERAAAQGLDAAIDWVRAEKAEPAAKARALAELAHATLDDAPEKAARIGEDAARKYPGEQRLFALAVRLREKGLVLAPASLCAAICGRQPLSPPQIRLCDLMMEDAALLERGRWGESPAHGPGNTGEGGLVIICPPRWAALPRVLKAREDARKAGATVSIVAPADKPDFAAFSAVHIFANSIGMACAMVVDAHAAGCRIILDIANPPASMLRSSGSEREAVDGIRLKGLAAHADILIARSMALGTRLGALDIDCLVAGDAGDAADAADDEMMTAALAEYGVRPVSRTVGCFATLDEDAGSVLCLEAFAALAATGEAGQLLIFGKGSRSAHLSSKAEALGLTDQVNFVGMPPPQRWPSLLAALDLAVFPRIAEEALGSEIPMLSVQALARGLPVLASQSAWDAQAAFIAEPGAVLAAGGDQAVQMRDAFRHPPGPVQPVSGDDPLADLYELFIRPL</sequence>
<evidence type="ECO:0000259" key="1">
    <source>
        <dbReference type="Pfam" id="PF00534"/>
    </source>
</evidence>
<proteinExistence type="predicted"/>
<evidence type="ECO:0000313" key="3">
    <source>
        <dbReference type="Proteomes" id="UP000256310"/>
    </source>
</evidence>
<dbReference type="SUPFAM" id="SSF53756">
    <property type="entry name" value="UDP-Glycosyltransferase/glycogen phosphorylase"/>
    <property type="match status" value="1"/>
</dbReference>
<dbReference type="Pfam" id="PF00534">
    <property type="entry name" value="Glycos_transf_1"/>
    <property type="match status" value="1"/>
</dbReference>
<name>A0A3D9FE11_9SPHN</name>
<evidence type="ECO:0000313" key="2">
    <source>
        <dbReference type="EMBL" id="RED16029.1"/>
    </source>
</evidence>
<dbReference type="Gene3D" id="3.40.50.2000">
    <property type="entry name" value="Glycogen Phosphorylase B"/>
    <property type="match status" value="1"/>
</dbReference>
<dbReference type="OrthoDB" id="9790710at2"/>
<dbReference type="AlphaFoldDB" id="A0A3D9FE11"/>